<dbReference type="Gramene" id="rna7397">
    <property type="protein sequence ID" value="RHN71763.1"/>
    <property type="gene ID" value="gene7397"/>
</dbReference>
<evidence type="ECO:0000313" key="7">
    <source>
        <dbReference type="EnsemblPlants" id="AES63619"/>
    </source>
</evidence>
<comment type="function">
    <text evidence="1">Probably involved in the defense reaction of plants against pathogens.</text>
</comment>
<keyword evidence="3" id="KW-0732">Signal</keyword>
<reference evidence="5 8" key="1">
    <citation type="journal article" date="2011" name="Nature">
        <title>The Medicago genome provides insight into the evolution of rhizobial symbioses.</title>
        <authorList>
            <person name="Young N.D."/>
            <person name="Debelle F."/>
            <person name="Oldroyd G.E."/>
            <person name="Geurts R."/>
            <person name="Cannon S.B."/>
            <person name="Udvardi M.K."/>
            <person name="Benedito V.A."/>
            <person name="Mayer K.F."/>
            <person name="Gouzy J."/>
            <person name="Schoof H."/>
            <person name="Van de Peer Y."/>
            <person name="Proost S."/>
            <person name="Cook D.R."/>
            <person name="Meyers B.C."/>
            <person name="Spannagl M."/>
            <person name="Cheung F."/>
            <person name="De Mita S."/>
            <person name="Krishnakumar V."/>
            <person name="Gundlach H."/>
            <person name="Zhou S."/>
            <person name="Mudge J."/>
            <person name="Bharti A.K."/>
            <person name="Murray J.D."/>
            <person name="Naoumkina M.A."/>
            <person name="Rosen B."/>
            <person name="Silverstein K.A."/>
            <person name="Tang H."/>
            <person name="Rombauts S."/>
            <person name="Zhao P.X."/>
            <person name="Zhou P."/>
            <person name="Barbe V."/>
            <person name="Bardou P."/>
            <person name="Bechner M."/>
            <person name="Bellec A."/>
            <person name="Berger A."/>
            <person name="Berges H."/>
            <person name="Bidwell S."/>
            <person name="Bisseling T."/>
            <person name="Choisne N."/>
            <person name="Couloux A."/>
            <person name="Denny R."/>
            <person name="Deshpande S."/>
            <person name="Dai X."/>
            <person name="Doyle J.J."/>
            <person name="Dudez A.M."/>
            <person name="Farmer A.D."/>
            <person name="Fouteau S."/>
            <person name="Franken C."/>
            <person name="Gibelin C."/>
            <person name="Gish J."/>
            <person name="Goldstein S."/>
            <person name="Gonzalez A.J."/>
            <person name="Green P.J."/>
            <person name="Hallab A."/>
            <person name="Hartog M."/>
            <person name="Hua A."/>
            <person name="Humphray S.J."/>
            <person name="Jeong D.H."/>
            <person name="Jing Y."/>
            <person name="Jocker A."/>
            <person name="Kenton S.M."/>
            <person name="Kim D.J."/>
            <person name="Klee K."/>
            <person name="Lai H."/>
            <person name="Lang C."/>
            <person name="Lin S."/>
            <person name="Macmil S.L."/>
            <person name="Magdelenat G."/>
            <person name="Matthews L."/>
            <person name="McCorrison J."/>
            <person name="Monaghan E.L."/>
            <person name="Mun J.H."/>
            <person name="Najar F.Z."/>
            <person name="Nicholson C."/>
            <person name="Noirot C."/>
            <person name="O'Bleness M."/>
            <person name="Paule C.R."/>
            <person name="Poulain J."/>
            <person name="Prion F."/>
            <person name="Qin B."/>
            <person name="Qu C."/>
            <person name="Retzel E.F."/>
            <person name="Riddle C."/>
            <person name="Sallet E."/>
            <person name="Samain S."/>
            <person name="Samson N."/>
            <person name="Sanders I."/>
            <person name="Saurat O."/>
            <person name="Scarpelli C."/>
            <person name="Schiex T."/>
            <person name="Segurens B."/>
            <person name="Severin A.J."/>
            <person name="Sherrier D.J."/>
            <person name="Shi R."/>
            <person name="Sims S."/>
            <person name="Singer S.R."/>
            <person name="Sinharoy S."/>
            <person name="Sterck L."/>
            <person name="Viollet A."/>
            <person name="Wang B.B."/>
            <person name="Wang K."/>
            <person name="Wang M."/>
            <person name="Wang X."/>
            <person name="Warfsmann J."/>
            <person name="Weissenbach J."/>
            <person name="White D.D."/>
            <person name="White J.D."/>
            <person name="Wiley G.B."/>
            <person name="Wincker P."/>
            <person name="Xing Y."/>
            <person name="Yang L."/>
            <person name="Yao Z."/>
            <person name="Ying F."/>
            <person name="Zhai J."/>
            <person name="Zhou L."/>
            <person name="Zuber A."/>
            <person name="Denarie J."/>
            <person name="Dixon R.A."/>
            <person name="May G.D."/>
            <person name="Schwartz D.C."/>
            <person name="Rogers J."/>
            <person name="Quetier F."/>
            <person name="Town C.D."/>
            <person name="Roe B.A."/>
        </authorList>
    </citation>
    <scope>NUCLEOTIDE SEQUENCE [LARGE SCALE GENOMIC DNA]</scope>
    <source>
        <strain evidence="5">A17</strain>
        <strain evidence="7 8">cv. Jemalong A17</strain>
    </source>
</reference>
<dbReference type="EMBL" id="CM001218">
    <property type="protein sequence ID" value="AES63619.1"/>
    <property type="molecule type" value="Genomic_DNA"/>
</dbReference>
<feature type="chain" id="PRO_5014572175" evidence="3">
    <location>
        <begin position="24"/>
        <end position="168"/>
    </location>
</feature>
<reference evidence="5 8" key="2">
    <citation type="journal article" date="2014" name="BMC Genomics">
        <title>An improved genome release (version Mt4.0) for the model legume Medicago truncatula.</title>
        <authorList>
            <person name="Tang H."/>
            <person name="Krishnakumar V."/>
            <person name="Bidwell S."/>
            <person name="Rosen B."/>
            <person name="Chan A."/>
            <person name="Zhou S."/>
            <person name="Gentzbittel L."/>
            <person name="Childs K.L."/>
            <person name="Yandell M."/>
            <person name="Gundlach H."/>
            <person name="Mayer K.F."/>
            <person name="Schwartz D.C."/>
            <person name="Town C.D."/>
        </authorList>
    </citation>
    <scope>GENOME REANNOTATION</scope>
    <source>
        <strain evidence="7 8">cv. Jemalong A17</strain>
    </source>
</reference>
<dbReference type="FunFam" id="3.40.33.10:FF:000004">
    <property type="entry name" value="CAP, cysteine-rich secretory protein, antigen 5"/>
    <property type="match status" value="1"/>
</dbReference>
<dbReference type="AlphaFoldDB" id="G7IFE1"/>
<keyword evidence="8" id="KW-1185">Reference proteome</keyword>
<dbReference type="PANTHER" id="PTHR10334">
    <property type="entry name" value="CYSTEINE-RICH SECRETORY PROTEIN-RELATED"/>
    <property type="match status" value="1"/>
</dbReference>
<dbReference type="PRINTS" id="PR00838">
    <property type="entry name" value="V5ALLERGEN"/>
</dbReference>
<dbReference type="InterPro" id="IPR035940">
    <property type="entry name" value="CAP_sf"/>
</dbReference>
<dbReference type="SUPFAM" id="SSF55797">
    <property type="entry name" value="PR-1-like"/>
    <property type="match status" value="1"/>
</dbReference>
<name>G7IFE1_MEDTR</name>
<evidence type="ECO:0000259" key="4">
    <source>
        <dbReference type="SMART" id="SM00198"/>
    </source>
</evidence>
<evidence type="ECO:0000256" key="3">
    <source>
        <dbReference type="SAM" id="SignalP"/>
    </source>
</evidence>
<keyword evidence="2" id="KW-0568">Pathogenesis-related protein</keyword>
<evidence type="ECO:0000256" key="2">
    <source>
        <dbReference type="ARBA" id="ARBA00023265"/>
    </source>
</evidence>
<feature type="signal peptide" evidence="3">
    <location>
        <begin position="1"/>
        <end position="23"/>
    </location>
</feature>
<dbReference type="InterPro" id="IPR018244">
    <property type="entry name" value="Allrgn_V5/Tpx1_CS"/>
</dbReference>
<keyword evidence="2" id="KW-0611">Plant defense</keyword>
<dbReference type="Proteomes" id="UP000002051">
    <property type="component" value="Chromosome 2"/>
</dbReference>
<evidence type="ECO:0000313" key="9">
    <source>
        <dbReference type="Proteomes" id="UP000265566"/>
    </source>
</evidence>
<dbReference type="Proteomes" id="UP000265566">
    <property type="component" value="Chromosome 2"/>
</dbReference>
<protein>
    <submittedName>
        <fullName evidence="5">CAP, cysteine-rich secretory protein, antigen 5</fullName>
    </submittedName>
</protein>
<accession>G7IFE1</accession>
<reference evidence="6" key="5">
    <citation type="journal article" date="2018" name="Nat. Plants">
        <title>Whole-genome landscape of Medicago truncatula symbiotic genes.</title>
        <authorList>
            <person name="Pecrix Y."/>
            <person name="Gamas P."/>
            <person name="Carrere S."/>
        </authorList>
    </citation>
    <scope>NUCLEOTIDE SEQUENCE</scope>
    <source>
        <tissue evidence="6">Leaves</tissue>
    </source>
</reference>
<evidence type="ECO:0000256" key="1">
    <source>
        <dbReference type="ARBA" id="ARBA00003143"/>
    </source>
</evidence>
<dbReference type="STRING" id="3880.G7IFE1"/>
<dbReference type="OMA" id="ASKLEIC"/>
<organism evidence="5 8">
    <name type="scientific">Medicago truncatula</name>
    <name type="common">Barrel medic</name>
    <name type="synonym">Medicago tribuloides</name>
    <dbReference type="NCBI Taxonomy" id="3880"/>
    <lineage>
        <taxon>Eukaryota</taxon>
        <taxon>Viridiplantae</taxon>
        <taxon>Streptophyta</taxon>
        <taxon>Embryophyta</taxon>
        <taxon>Tracheophyta</taxon>
        <taxon>Spermatophyta</taxon>
        <taxon>Magnoliopsida</taxon>
        <taxon>eudicotyledons</taxon>
        <taxon>Gunneridae</taxon>
        <taxon>Pentapetalae</taxon>
        <taxon>rosids</taxon>
        <taxon>fabids</taxon>
        <taxon>Fabales</taxon>
        <taxon>Fabaceae</taxon>
        <taxon>Papilionoideae</taxon>
        <taxon>50 kb inversion clade</taxon>
        <taxon>NPAAA clade</taxon>
        <taxon>Hologalegina</taxon>
        <taxon>IRL clade</taxon>
        <taxon>Trifolieae</taxon>
        <taxon>Medicago</taxon>
    </lineage>
</organism>
<reference evidence="7" key="3">
    <citation type="submission" date="2015-04" db="UniProtKB">
        <authorList>
            <consortium name="EnsemblPlants"/>
        </authorList>
    </citation>
    <scope>IDENTIFICATION</scope>
    <source>
        <strain evidence="7">cv. Jemalong A17</strain>
    </source>
</reference>
<dbReference type="SMART" id="SM00198">
    <property type="entry name" value="SCP"/>
    <property type="match status" value="1"/>
</dbReference>
<dbReference type="PRINTS" id="PR00837">
    <property type="entry name" value="V5TPXLIKE"/>
</dbReference>
<dbReference type="InterPro" id="IPR014044">
    <property type="entry name" value="CAP_dom"/>
</dbReference>
<feature type="domain" description="SCP" evidence="4">
    <location>
        <begin position="25"/>
        <end position="164"/>
    </location>
</feature>
<dbReference type="GO" id="GO:0005615">
    <property type="term" value="C:extracellular space"/>
    <property type="evidence" value="ECO:0000318"/>
    <property type="project" value="GO_Central"/>
</dbReference>
<sequence>MGSFSQLCLLGLTLIMGSHVAHAQDSPADYVNAHNKARSAITTIKIPNIVWDNDIAAFAQNYANQRKDCKQIPSGSGGRYGEYLGENIAVSTGYISGAEAVKLWVDEEPYFNHYANSCIDGHECHHYTQVVWEKSLRVGCGKVKCDNGGSFVTCNYDPPGNIAGQLPY</sequence>
<dbReference type="InterPro" id="IPR001283">
    <property type="entry name" value="CRISP-related"/>
</dbReference>
<dbReference type="PaxDb" id="3880-AES63619"/>
<gene>
    <name evidence="7" type="primary">11430754</name>
    <name evidence="5" type="ordered locus">MTR_2g010700</name>
    <name evidence="6" type="ORF">MtrunA17_Chr2g0280351</name>
</gene>
<dbReference type="PROSITE" id="PS01010">
    <property type="entry name" value="CRISP_2"/>
    <property type="match status" value="1"/>
</dbReference>
<dbReference type="EMBL" id="PSQE01000002">
    <property type="protein sequence ID" value="RHN71763.1"/>
    <property type="molecule type" value="Genomic_DNA"/>
</dbReference>
<dbReference type="EnsemblPlants" id="AES63619">
    <property type="protein sequence ID" value="AES63619"/>
    <property type="gene ID" value="MTR_2g010700"/>
</dbReference>
<evidence type="ECO:0000313" key="6">
    <source>
        <dbReference type="EMBL" id="RHN71763.1"/>
    </source>
</evidence>
<evidence type="ECO:0000313" key="8">
    <source>
        <dbReference type="Proteomes" id="UP000002051"/>
    </source>
</evidence>
<dbReference type="eggNOG" id="KOG3017">
    <property type="taxonomic scope" value="Eukaryota"/>
</dbReference>
<proteinExistence type="predicted"/>
<evidence type="ECO:0000313" key="5">
    <source>
        <dbReference type="EMBL" id="AES63619.1"/>
    </source>
</evidence>
<reference evidence="9" key="4">
    <citation type="journal article" date="2018" name="Nat. Plants">
        <title>Whole-genome landscape of Medicago truncatula symbiotic genes.</title>
        <authorList>
            <person name="Pecrix Y."/>
            <person name="Staton S.E."/>
            <person name="Sallet E."/>
            <person name="Lelandais-Briere C."/>
            <person name="Moreau S."/>
            <person name="Carrere S."/>
            <person name="Blein T."/>
            <person name="Jardinaud M.F."/>
            <person name="Latrasse D."/>
            <person name="Zouine M."/>
            <person name="Zahm M."/>
            <person name="Kreplak J."/>
            <person name="Mayjonade B."/>
            <person name="Satge C."/>
            <person name="Perez M."/>
            <person name="Cauet S."/>
            <person name="Marande W."/>
            <person name="Chantry-Darmon C."/>
            <person name="Lopez-Roques C."/>
            <person name="Bouchez O."/>
            <person name="Berard A."/>
            <person name="Debelle F."/>
            <person name="Munos S."/>
            <person name="Bendahmane A."/>
            <person name="Berges H."/>
            <person name="Niebel A."/>
            <person name="Buitink J."/>
            <person name="Frugier F."/>
            <person name="Benhamed M."/>
            <person name="Crespi M."/>
            <person name="Gouzy J."/>
            <person name="Gamas P."/>
        </authorList>
    </citation>
    <scope>NUCLEOTIDE SEQUENCE [LARGE SCALE GENOMIC DNA]</scope>
    <source>
        <strain evidence="9">cv. Jemalong A17</strain>
    </source>
</reference>
<dbReference type="HOGENOM" id="CLU_035730_8_1_1"/>
<dbReference type="Pfam" id="PF00188">
    <property type="entry name" value="CAP"/>
    <property type="match status" value="1"/>
</dbReference>
<dbReference type="OrthoDB" id="1339568at2759"/>
<dbReference type="KEGG" id="mtr:11430754"/>
<dbReference type="Gene3D" id="3.40.33.10">
    <property type="entry name" value="CAP"/>
    <property type="match status" value="1"/>
</dbReference>
<dbReference type="InterPro" id="IPR002413">
    <property type="entry name" value="V5_allergen-like"/>
</dbReference>
<dbReference type="CDD" id="cd05381">
    <property type="entry name" value="CAP_PR-1"/>
    <property type="match status" value="1"/>
</dbReference>